<gene>
    <name evidence="3" type="ORF">TCAL_14700</name>
</gene>
<dbReference type="Pfam" id="PF12796">
    <property type="entry name" value="Ank_2"/>
    <property type="match status" value="1"/>
</dbReference>
<reference evidence="3 4" key="1">
    <citation type="journal article" date="2018" name="Nat. Ecol. Evol.">
        <title>Genomic signatures of mitonuclear coevolution across populations of Tigriopus californicus.</title>
        <authorList>
            <person name="Barreto F.S."/>
            <person name="Watson E.T."/>
            <person name="Lima T.G."/>
            <person name="Willett C.S."/>
            <person name="Edmands S."/>
            <person name="Li W."/>
            <person name="Burton R.S."/>
        </authorList>
    </citation>
    <scope>NUCLEOTIDE SEQUENCE [LARGE SCALE GENOMIC DNA]</scope>
    <source>
        <strain evidence="3 4">San Diego</strain>
    </source>
</reference>
<dbReference type="EMBL" id="VCGU01000004">
    <property type="protein sequence ID" value="TRY76946.1"/>
    <property type="molecule type" value="Genomic_DNA"/>
</dbReference>
<keyword evidence="4" id="KW-1185">Reference proteome</keyword>
<dbReference type="PROSITE" id="PS50297">
    <property type="entry name" value="ANK_REP_REGION"/>
    <property type="match status" value="1"/>
</dbReference>
<dbReference type="SMART" id="SM00248">
    <property type="entry name" value="ANK"/>
    <property type="match status" value="1"/>
</dbReference>
<evidence type="ECO:0000313" key="3">
    <source>
        <dbReference type="EMBL" id="TRY76946.1"/>
    </source>
</evidence>
<accession>A0A553PH06</accession>
<dbReference type="AlphaFoldDB" id="A0A553PH06"/>
<dbReference type="InterPro" id="IPR036770">
    <property type="entry name" value="Ankyrin_rpt-contain_sf"/>
</dbReference>
<dbReference type="SUPFAM" id="SSF48403">
    <property type="entry name" value="Ankyrin repeat"/>
    <property type="match status" value="1"/>
</dbReference>
<dbReference type="PROSITE" id="PS50088">
    <property type="entry name" value="ANK_REPEAT"/>
    <property type="match status" value="1"/>
</dbReference>
<dbReference type="Gene3D" id="1.25.40.20">
    <property type="entry name" value="Ankyrin repeat-containing domain"/>
    <property type="match status" value="1"/>
</dbReference>
<sequence length="109" mass="11748">MEEIRNRDQNVLDAAAQGQTDFILGLLEQENGPDSVNALKDQDGRTVLHLAAANGFLETVAALTLHGADVNAQDFTSNDRTSLRPHSSDIDAQPSNHTLTIKKDPKAEG</sequence>
<protein>
    <submittedName>
        <fullName evidence="3">Uncharacterized protein</fullName>
    </submittedName>
</protein>
<dbReference type="Proteomes" id="UP000318571">
    <property type="component" value="Chromosome 5"/>
</dbReference>
<dbReference type="InterPro" id="IPR002110">
    <property type="entry name" value="Ankyrin_rpt"/>
</dbReference>
<evidence type="ECO:0000256" key="1">
    <source>
        <dbReference type="PROSITE-ProRule" id="PRU00023"/>
    </source>
</evidence>
<comment type="caution">
    <text evidence="3">The sequence shown here is derived from an EMBL/GenBank/DDBJ whole genome shotgun (WGS) entry which is preliminary data.</text>
</comment>
<evidence type="ECO:0000313" key="4">
    <source>
        <dbReference type="Proteomes" id="UP000318571"/>
    </source>
</evidence>
<organism evidence="3 4">
    <name type="scientific">Tigriopus californicus</name>
    <name type="common">Marine copepod</name>
    <dbReference type="NCBI Taxonomy" id="6832"/>
    <lineage>
        <taxon>Eukaryota</taxon>
        <taxon>Metazoa</taxon>
        <taxon>Ecdysozoa</taxon>
        <taxon>Arthropoda</taxon>
        <taxon>Crustacea</taxon>
        <taxon>Multicrustacea</taxon>
        <taxon>Hexanauplia</taxon>
        <taxon>Copepoda</taxon>
        <taxon>Harpacticoida</taxon>
        <taxon>Harpacticidae</taxon>
        <taxon>Tigriopus</taxon>
    </lineage>
</organism>
<keyword evidence="1" id="KW-0040">ANK repeat</keyword>
<proteinExistence type="predicted"/>
<feature type="region of interest" description="Disordered" evidence="2">
    <location>
        <begin position="74"/>
        <end position="109"/>
    </location>
</feature>
<feature type="repeat" description="ANK" evidence="1">
    <location>
        <begin position="43"/>
        <end position="75"/>
    </location>
</feature>
<name>A0A553PH06_TIGCA</name>
<evidence type="ECO:0000256" key="2">
    <source>
        <dbReference type="SAM" id="MobiDB-lite"/>
    </source>
</evidence>